<evidence type="ECO:0000313" key="2">
    <source>
        <dbReference type="EMBL" id="EOU20485.1"/>
    </source>
</evidence>
<dbReference type="RefSeq" id="WP_016180810.1">
    <property type="nucleotide sequence ID" value="NZ_KE136365.1"/>
</dbReference>
<evidence type="ECO:0000313" key="4">
    <source>
        <dbReference type="Proteomes" id="UP000014107"/>
    </source>
</evidence>
<dbReference type="EMBL" id="AHYV01000032">
    <property type="protein sequence ID" value="EOT42076.1"/>
    <property type="molecule type" value="Genomic_DNA"/>
</dbReference>
<comment type="caution">
    <text evidence="2">The sequence shown here is derived from an EMBL/GenBank/DDBJ whole genome shotgun (WGS) entry which is preliminary data.</text>
</comment>
<reference evidence="2 4" key="2">
    <citation type="submission" date="2013-03" db="EMBL/GenBank/DDBJ databases">
        <title>The Genome Sequence of Enterococcus avium ATCC_14025 (PacBio/Illumina hybrid assembly).</title>
        <authorList>
            <consortium name="The Broad Institute Genomics Platform"/>
            <consortium name="The Broad Institute Genome Sequencing Center for Infectious Disease"/>
            <person name="Earl A."/>
            <person name="Russ C."/>
            <person name="Gilmore M."/>
            <person name="Surin D."/>
            <person name="Walker B."/>
            <person name="Young S."/>
            <person name="Zeng Q."/>
            <person name="Gargeya S."/>
            <person name="Fitzgerald M."/>
            <person name="Haas B."/>
            <person name="Abouelleil A."/>
            <person name="Allen A.W."/>
            <person name="Alvarado L."/>
            <person name="Arachchi H.M."/>
            <person name="Berlin A.M."/>
            <person name="Chapman S.B."/>
            <person name="Gainer-Dewar J."/>
            <person name="Goldberg J."/>
            <person name="Griggs A."/>
            <person name="Gujja S."/>
            <person name="Hansen M."/>
            <person name="Howarth C."/>
            <person name="Imamovic A."/>
            <person name="Ireland A."/>
            <person name="Larimer J."/>
            <person name="McCowan C."/>
            <person name="Murphy C."/>
            <person name="Pearson M."/>
            <person name="Poon T.W."/>
            <person name="Priest M."/>
            <person name="Roberts A."/>
            <person name="Saif S."/>
            <person name="Shea T."/>
            <person name="Sisk P."/>
            <person name="Sykes S."/>
            <person name="Wortman J."/>
            <person name="Nusbaum C."/>
            <person name="Birren B."/>
        </authorList>
    </citation>
    <scope>NUCLEOTIDE SEQUENCE [LARGE SCALE GENOMIC DNA]</scope>
    <source>
        <strain evidence="2 4">ATCC 14025</strain>
    </source>
</reference>
<dbReference type="AlphaFoldDB" id="A0AAV3IXD8"/>
<reference evidence="1 3" key="1">
    <citation type="submission" date="2013-03" db="EMBL/GenBank/DDBJ databases">
        <title>The Genome Sequence of Enterococcus avium ATCC_14025 (Illumina only assembly).</title>
        <authorList>
            <consortium name="The Broad Institute Genomics Platform"/>
            <consortium name="The Broad Institute Genome Sequencing Center for Infectious Disease"/>
            <person name="Earl A."/>
            <person name="Russ C."/>
            <person name="Gilmore M."/>
            <person name="Surin D."/>
            <person name="Walker B."/>
            <person name="Young S."/>
            <person name="Zeng Q."/>
            <person name="Gargeya S."/>
            <person name="Fitzgerald M."/>
            <person name="Haas B."/>
            <person name="Abouelleil A."/>
            <person name="Allen A.W."/>
            <person name="Alvarado L."/>
            <person name="Arachchi H.M."/>
            <person name="Berlin A.M."/>
            <person name="Chapman S.B."/>
            <person name="Gainer-Dewar J."/>
            <person name="Goldberg J."/>
            <person name="Griggs A."/>
            <person name="Gujja S."/>
            <person name="Hansen M."/>
            <person name="Howarth C."/>
            <person name="Imamovic A."/>
            <person name="Ireland A."/>
            <person name="Larimer J."/>
            <person name="McCowan C."/>
            <person name="Murphy C."/>
            <person name="Pearson M."/>
            <person name="Poon T.W."/>
            <person name="Priest M."/>
            <person name="Roberts A."/>
            <person name="Saif S."/>
            <person name="Shea T."/>
            <person name="Sisk P."/>
            <person name="Sykes S."/>
            <person name="Wortman J."/>
            <person name="Nusbaum C."/>
            <person name="Birren B."/>
        </authorList>
    </citation>
    <scope>NUCLEOTIDE SEQUENCE [LARGE SCALE GENOMIC DNA]</scope>
    <source>
        <strain evidence="1 3">ATCC 14025</strain>
    </source>
</reference>
<evidence type="ECO:0000313" key="1">
    <source>
        <dbReference type="EMBL" id="EOT42076.1"/>
    </source>
</evidence>
<dbReference type="InterPro" id="IPR038620">
    <property type="entry name" value="YdcP-like_sf"/>
</dbReference>
<proteinExistence type="predicted"/>
<accession>A0AAV3IXD8</accession>
<evidence type="ECO:0008006" key="5">
    <source>
        <dbReference type="Google" id="ProtNLM"/>
    </source>
</evidence>
<dbReference type="Gene3D" id="2.40.50.390">
    <property type="entry name" value="Conjugative transposon protein, DUF961"/>
    <property type="match status" value="1"/>
</dbReference>
<dbReference type="Proteomes" id="UP000014107">
    <property type="component" value="Unassembled WGS sequence"/>
</dbReference>
<organism evidence="2 4">
    <name type="scientific">Enterococcus avium ATCC 14025</name>
    <dbReference type="NCBI Taxonomy" id="1140002"/>
    <lineage>
        <taxon>Bacteria</taxon>
        <taxon>Bacillati</taxon>
        <taxon>Bacillota</taxon>
        <taxon>Bacilli</taxon>
        <taxon>Lactobacillales</taxon>
        <taxon>Enterococcaceae</taxon>
        <taxon>Enterococcus</taxon>
    </lineage>
</organism>
<gene>
    <name evidence="2" type="ORF">I570_02932</name>
    <name evidence="1" type="ORF">OMU_02999</name>
</gene>
<dbReference type="EMBL" id="ASWL01000004">
    <property type="protein sequence ID" value="EOU20485.1"/>
    <property type="molecule type" value="Genomic_DNA"/>
</dbReference>
<protein>
    <recommendedName>
        <fullName evidence="5">DUF961 domain-containing protein</fullName>
    </recommendedName>
</protein>
<sequence length="136" mass="15406">MVLKFKDNNNITDALDVSSLGAIRFSSLEDPALGFDEETRQSTGEITKKRAELVFGDKKKISSRVTFPPTAEIETFKWREAVELVNPEFHLTYIAAQDGNREYYELDIYADGLKKALGQKESVNTIQSDVNDKKKK</sequence>
<dbReference type="Proteomes" id="UP000014104">
    <property type="component" value="Unassembled WGS sequence"/>
</dbReference>
<evidence type="ECO:0000313" key="3">
    <source>
        <dbReference type="Proteomes" id="UP000014104"/>
    </source>
</evidence>
<name>A0AAV3IXD8_ENTAV</name>
<keyword evidence="3" id="KW-1185">Reference proteome</keyword>